<accession>W7QZV9</accession>
<evidence type="ECO:0000313" key="1">
    <source>
        <dbReference type="EMBL" id="EWH10890.1"/>
    </source>
</evidence>
<name>W7QZV9_9ALTE</name>
<dbReference type="STRING" id="1328313.DS2_06351"/>
<protein>
    <recommendedName>
        <fullName evidence="3">Fis family transcriptional regulator</fullName>
    </recommendedName>
</protein>
<keyword evidence="2" id="KW-1185">Reference proteome</keyword>
<dbReference type="eggNOG" id="ENOG50330NG">
    <property type="taxonomic scope" value="Bacteria"/>
</dbReference>
<organism evidence="1 2">
    <name type="scientific">Catenovulum agarivorans DS-2</name>
    <dbReference type="NCBI Taxonomy" id="1328313"/>
    <lineage>
        <taxon>Bacteria</taxon>
        <taxon>Pseudomonadati</taxon>
        <taxon>Pseudomonadota</taxon>
        <taxon>Gammaproteobacteria</taxon>
        <taxon>Alteromonadales</taxon>
        <taxon>Alteromonadaceae</taxon>
        <taxon>Catenovulum</taxon>
    </lineage>
</organism>
<dbReference type="EMBL" id="ARZY01000008">
    <property type="protein sequence ID" value="EWH10890.1"/>
    <property type="molecule type" value="Genomic_DNA"/>
</dbReference>
<comment type="caution">
    <text evidence="1">The sequence shown here is derived from an EMBL/GenBank/DDBJ whole genome shotgun (WGS) entry which is preliminary data.</text>
</comment>
<dbReference type="AlphaFoldDB" id="W7QZV9"/>
<dbReference type="Proteomes" id="UP000019276">
    <property type="component" value="Unassembled WGS sequence"/>
</dbReference>
<evidence type="ECO:0000313" key="2">
    <source>
        <dbReference type="Proteomes" id="UP000019276"/>
    </source>
</evidence>
<reference evidence="1 2" key="1">
    <citation type="journal article" date="2014" name="Genome Announc.">
        <title>Draft Genome Sequence of the Agar-Degrading Bacterium Catenovulum sp. Strain DS-2, Isolated from Intestines of Haliotis diversicolor.</title>
        <authorList>
            <person name="Shan D."/>
            <person name="Li X."/>
            <person name="Gu Z."/>
            <person name="Wei G."/>
            <person name="Gao Z."/>
            <person name="Shao Z."/>
        </authorList>
    </citation>
    <scope>NUCLEOTIDE SEQUENCE [LARGE SCALE GENOMIC DNA]</scope>
    <source>
        <strain evidence="1 2">DS-2</strain>
    </source>
</reference>
<evidence type="ECO:0008006" key="3">
    <source>
        <dbReference type="Google" id="ProtNLM"/>
    </source>
</evidence>
<proteinExistence type="predicted"/>
<gene>
    <name evidence="1" type="ORF">DS2_06351</name>
</gene>
<sequence>MAQIKPMPKQNQKLTQKQIKQLDKQIVRQLTQVCHLAQNEIDGFEWLTHVVDYANLAKSLKVILVFATSEQRVNAQREHANKIKAWVVEYLQPLDITFSNIDKQIQFDSEQACNNQHNGNWQYRLTCLH</sequence>